<evidence type="ECO:0000256" key="2">
    <source>
        <dbReference type="ARBA" id="ARBA00022741"/>
    </source>
</evidence>
<keyword evidence="3" id="KW-0067">ATP-binding</keyword>
<name>A0A3L6G5Q4_MAIZE</name>
<keyword evidence="4 6" id="KW-0175">Coiled coil</keyword>
<dbReference type="AlphaFoldDB" id="A0A3L6G5Q4"/>
<sequence>MLAVQPSGKARRYMEDGMVDLADSSRHPIDMHNELLCAQETIRILRREVSEKESEIAQCNAHISELNVHVEAVAQEYKHKMNSKKDEELSAAKQRIVELEGIAARRQREEATEGNNKDSSDTQAAFLFFYIKPTENDKKLRKFFPEEKGPISNIDPIEVEAAELSACLFSHIGSSASNLVSVSRRSIMVHMEAVGTSPRDGQFEDPMSAAEEAAFCNPVSAAEEVAFCNAFTRVLKPKMEE</sequence>
<dbReference type="Proteomes" id="UP000251960">
    <property type="component" value="Chromosome 2"/>
</dbReference>
<dbReference type="InterPro" id="IPR044986">
    <property type="entry name" value="KIF15/KIN-12"/>
</dbReference>
<keyword evidence="1" id="KW-0493">Microtubule</keyword>
<dbReference type="ExpressionAtlas" id="A0A3L6G5Q4">
    <property type="expression patterns" value="baseline and differential"/>
</dbReference>
<evidence type="ECO:0000313" key="7">
    <source>
        <dbReference type="EMBL" id="PWZ41734.1"/>
    </source>
</evidence>
<dbReference type="PANTHER" id="PTHR37739">
    <property type="entry name" value="KINESIN-LIKE PROTEIN KIN-12D"/>
    <property type="match status" value="1"/>
</dbReference>
<dbReference type="PANTHER" id="PTHR37739:SF8">
    <property type="entry name" value="KINESIN-LIKE PROTEIN KIN-12D"/>
    <property type="match status" value="1"/>
</dbReference>
<evidence type="ECO:0000256" key="1">
    <source>
        <dbReference type="ARBA" id="ARBA00022701"/>
    </source>
</evidence>
<evidence type="ECO:0000313" key="8">
    <source>
        <dbReference type="Proteomes" id="UP000251960"/>
    </source>
</evidence>
<evidence type="ECO:0000256" key="3">
    <source>
        <dbReference type="ARBA" id="ARBA00022840"/>
    </source>
</evidence>
<dbReference type="EMBL" id="NCVQ01000003">
    <property type="protein sequence ID" value="PWZ41734.1"/>
    <property type="molecule type" value="Genomic_DNA"/>
</dbReference>
<organism evidence="7 8">
    <name type="scientific">Zea mays</name>
    <name type="common">Maize</name>
    <dbReference type="NCBI Taxonomy" id="4577"/>
    <lineage>
        <taxon>Eukaryota</taxon>
        <taxon>Viridiplantae</taxon>
        <taxon>Streptophyta</taxon>
        <taxon>Embryophyta</taxon>
        <taxon>Tracheophyta</taxon>
        <taxon>Spermatophyta</taxon>
        <taxon>Magnoliopsida</taxon>
        <taxon>Liliopsida</taxon>
        <taxon>Poales</taxon>
        <taxon>Poaceae</taxon>
        <taxon>PACMAD clade</taxon>
        <taxon>Panicoideae</taxon>
        <taxon>Andropogonodae</taxon>
        <taxon>Andropogoneae</taxon>
        <taxon>Tripsacinae</taxon>
        <taxon>Zea</taxon>
    </lineage>
</organism>
<gene>
    <name evidence="7" type="primary">KIN12F_2</name>
    <name evidence="7" type="ORF">Zm00014a_010839</name>
</gene>
<protein>
    <submittedName>
        <fullName evidence="7">Kinesin-like protein KIN-12F</fullName>
    </submittedName>
</protein>
<reference evidence="7 8" key="1">
    <citation type="journal article" date="2018" name="Nat. Genet.">
        <title>Extensive intraspecific gene order and gene structural variations between Mo17 and other maize genomes.</title>
        <authorList>
            <person name="Sun S."/>
            <person name="Zhou Y."/>
            <person name="Chen J."/>
            <person name="Shi J."/>
            <person name="Zhao H."/>
            <person name="Zhao H."/>
            <person name="Song W."/>
            <person name="Zhang M."/>
            <person name="Cui Y."/>
            <person name="Dong X."/>
            <person name="Liu H."/>
            <person name="Ma X."/>
            <person name="Jiao Y."/>
            <person name="Wang B."/>
            <person name="Wei X."/>
            <person name="Stein J.C."/>
            <person name="Glaubitz J.C."/>
            <person name="Lu F."/>
            <person name="Yu G."/>
            <person name="Liang C."/>
            <person name="Fengler K."/>
            <person name="Li B."/>
            <person name="Rafalski A."/>
            <person name="Schnable P.S."/>
            <person name="Ware D.H."/>
            <person name="Buckler E.S."/>
            <person name="Lai J."/>
        </authorList>
    </citation>
    <scope>NUCLEOTIDE SEQUENCE [LARGE SCALE GENOMIC DNA]</scope>
    <source>
        <strain evidence="8">cv. Missouri 17</strain>
        <tissue evidence="7">Seedling</tissue>
    </source>
</reference>
<evidence type="ECO:0000256" key="5">
    <source>
        <dbReference type="ARBA" id="ARBA00023175"/>
    </source>
</evidence>
<evidence type="ECO:0000256" key="4">
    <source>
        <dbReference type="ARBA" id="ARBA00023054"/>
    </source>
</evidence>
<dbReference type="GO" id="GO:0005874">
    <property type="term" value="C:microtubule"/>
    <property type="evidence" value="ECO:0007669"/>
    <property type="project" value="UniProtKB-KW"/>
</dbReference>
<feature type="coiled-coil region" evidence="6">
    <location>
        <begin position="35"/>
        <end position="62"/>
    </location>
</feature>
<keyword evidence="2" id="KW-0547">Nucleotide-binding</keyword>
<comment type="caution">
    <text evidence="7">The sequence shown here is derived from an EMBL/GenBank/DDBJ whole genome shotgun (WGS) entry which is preliminary data.</text>
</comment>
<dbReference type="GO" id="GO:0005524">
    <property type="term" value="F:ATP binding"/>
    <property type="evidence" value="ECO:0007669"/>
    <property type="project" value="UniProtKB-KW"/>
</dbReference>
<evidence type="ECO:0000256" key="6">
    <source>
        <dbReference type="SAM" id="Coils"/>
    </source>
</evidence>
<proteinExistence type="predicted"/>
<accession>A0A3L6G5Q4</accession>
<dbReference type="SMR" id="A0A3L6G5Q4"/>
<keyword evidence="5" id="KW-0505">Motor protein</keyword>